<organism evidence="2 3">
    <name type="scientific">Brassica cretica</name>
    <name type="common">Mustard</name>
    <dbReference type="NCBI Taxonomy" id="69181"/>
    <lineage>
        <taxon>Eukaryota</taxon>
        <taxon>Viridiplantae</taxon>
        <taxon>Streptophyta</taxon>
        <taxon>Embryophyta</taxon>
        <taxon>Tracheophyta</taxon>
        <taxon>Spermatophyta</taxon>
        <taxon>Magnoliopsida</taxon>
        <taxon>eudicotyledons</taxon>
        <taxon>Gunneridae</taxon>
        <taxon>Pentapetalae</taxon>
        <taxon>rosids</taxon>
        <taxon>malvids</taxon>
        <taxon>Brassicales</taxon>
        <taxon>Brassicaceae</taxon>
        <taxon>Brassiceae</taxon>
        <taxon>Brassica</taxon>
    </lineage>
</organism>
<evidence type="ECO:0000256" key="1">
    <source>
        <dbReference type="SAM" id="Phobius"/>
    </source>
</evidence>
<keyword evidence="1" id="KW-0472">Membrane</keyword>
<keyword evidence="1" id="KW-1133">Transmembrane helix</keyword>
<evidence type="ECO:0000313" key="2">
    <source>
        <dbReference type="EMBL" id="KAF3544319.1"/>
    </source>
</evidence>
<dbReference type="EMBL" id="QGKV02000832">
    <property type="protein sequence ID" value="KAF3544319.1"/>
    <property type="molecule type" value="Genomic_DNA"/>
</dbReference>
<proteinExistence type="predicted"/>
<dbReference type="Proteomes" id="UP000266723">
    <property type="component" value="Unassembled WGS sequence"/>
</dbReference>
<feature type="transmembrane region" description="Helical" evidence="1">
    <location>
        <begin position="12"/>
        <end position="41"/>
    </location>
</feature>
<keyword evidence="3" id="KW-1185">Reference proteome</keyword>
<keyword evidence="1" id="KW-0812">Transmembrane</keyword>
<protein>
    <submittedName>
        <fullName evidence="2">Uncharacterized protein</fullName>
    </submittedName>
</protein>
<comment type="caution">
    <text evidence="2">The sequence shown here is derived from an EMBL/GenBank/DDBJ whole genome shotgun (WGS) entry which is preliminary data.</text>
</comment>
<name>A0ABQ7BXT2_BRACR</name>
<evidence type="ECO:0000313" key="3">
    <source>
        <dbReference type="Proteomes" id="UP000266723"/>
    </source>
</evidence>
<sequence length="201" mass="22648">MLTVSVRLIKGLIFLKFIAIIVILITLARMMLLLALFGSLLEKLKDLRLASDLSSLCVFLQVKMVKGSRSDGAEAIPMGKNNVRLQMRLVHNNFASFILMEQPKHTTNERKTTISEFYAILLKRILILSYLVDVVGCFDTILTNSGIMSLNFNIIGFDFQKSNRNEYAKLSPTFASPCNKLEDRGGWDELAVMGGAERRRI</sequence>
<gene>
    <name evidence="2" type="ORF">DY000_02009673</name>
</gene>
<accession>A0ABQ7BXT2</accession>
<reference evidence="2 3" key="1">
    <citation type="journal article" date="2020" name="BMC Genomics">
        <title>Intraspecific diversification of the crop wild relative Brassica cretica Lam. using demographic model selection.</title>
        <authorList>
            <person name="Kioukis A."/>
            <person name="Michalopoulou V.A."/>
            <person name="Briers L."/>
            <person name="Pirintsos S."/>
            <person name="Studholme D.J."/>
            <person name="Pavlidis P."/>
            <person name="Sarris P.F."/>
        </authorList>
    </citation>
    <scope>NUCLEOTIDE SEQUENCE [LARGE SCALE GENOMIC DNA]</scope>
    <source>
        <strain evidence="3">cv. PFS-1207/04</strain>
    </source>
</reference>